<gene>
    <name evidence="9 14" type="primary">leuS</name>
    <name evidence="14" type="ORF">ENI32_01870</name>
    <name evidence="15" type="ORF">SBU_000242</name>
</gene>
<dbReference type="GO" id="GO:0006429">
    <property type="term" value="P:leucyl-tRNA aminoacylation"/>
    <property type="evidence" value="ECO:0007669"/>
    <property type="project" value="UniProtKB-UniRule"/>
</dbReference>
<dbReference type="SUPFAM" id="SSF52374">
    <property type="entry name" value="Nucleotidylyl transferase"/>
    <property type="match status" value="1"/>
</dbReference>
<dbReference type="Pfam" id="PF08264">
    <property type="entry name" value="Anticodon_1"/>
    <property type="match status" value="1"/>
</dbReference>
<dbReference type="NCBIfam" id="TIGR00395">
    <property type="entry name" value="leuS_arch"/>
    <property type="match status" value="1"/>
</dbReference>
<keyword evidence="5 9" id="KW-0067">ATP-binding</keyword>
<comment type="caution">
    <text evidence="9">Lacks conserved residue(s) required for the propagation of feature annotation.</text>
</comment>
<dbReference type="AlphaFoldDB" id="A0A1F2P6I5"/>
<dbReference type="GO" id="GO:0004823">
    <property type="term" value="F:leucine-tRNA ligase activity"/>
    <property type="evidence" value="ECO:0007669"/>
    <property type="project" value="UniProtKB-UniRule"/>
</dbReference>
<dbReference type="InterPro" id="IPR001412">
    <property type="entry name" value="aa-tRNA-synth_I_CS"/>
</dbReference>
<feature type="domain" description="Methionyl/Valyl/Leucyl/Isoleucyl-tRNA synthetase anticodon-binding" evidence="12">
    <location>
        <begin position="688"/>
        <end position="817"/>
    </location>
</feature>
<evidence type="ECO:0000256" key="5">
    <source>
        <dbReference type="ARBA" id="ARBA00022840"/>
    </source>
</evidence>
<feature type="short sequence motif" description="'HIGH' region" evidence="9">
    <location>
        <begin position="40"/>
        <end position="50"/>
    </location>
</feature>
<dbReference type="Proteomes" id="UP000185779">
    <property type="component" value="Unassembled WGS sequence"/>
</dbReference>
<evidence type="ECO:0000256" key="1">
    <source>
        <dbReference type="ARBA" id="ARBA00005594"/>
    </source>
</evidence>
<dbReference type="InterPro" id="IPR009008">
    <property type="entry name" value="Val/Leu/Ile-tRNA-synth_edit"/>
</dbReference>
<evidence type="ECO:0000256" key="9">
    <source>
        <dbReference type="HAMAP-Rule" id="MF_00049"/>
    </source>
</evidence>
<dbReference type="InterPro" id="IPR004493">
    <property type="entry name" value="Leu-tRNA-synth_Ia_arc/euk"/>
</dbReference>
<dbReference type="InterPro" id="IPR014729">
    <property type="entry name" value="Rossmann-like_a/b/a_fold"/>
</dbReference>
<feature type="short sequence motif" description="'KMSKS' region" evidence="9">
    <location>
        <begin position="613"/>
        <end position="617"/>
    </location>
</feature>
<dbReference type="InterPro" id="IPR013155">
    <property type="entry name" value="M/V/L/I-tRNA-synth_anticd-bd"/>
</dbReference>
<evidence type="ECO:0000259" key="12">
    <source>
        <dbReference type="Pfam" id="PF08264"/>
    </source>
</evidence>
<dbReference type="PROSITE" id="PS00178">
    <property type="entry name" value="AA_TRNA_LIGASE_I"/>
    <property type="match status" value="1"/>
</dbReference>
<organism evidence="15 16">
    <name type="scientific">Candidatus Syntropharchaeum butanivorans</name>
    <dbReference type="NCBI Taxonomy" id="1839936"/>
    <lineage>
        <taxon>Archaea</taxon>
        <taxon>Methanobacteriati</taxon>
        <taxon>Methanobacteriota</taxon>
        <taxon>Stenosarchaea group</taxon>
        <taxon>Methanomicrobia</taxon>
        <taxon>Methanosarcinales</taxon>
        <taxon>ANME-2 cluster</taxon>
        <taxon>Candidatus Syntropharchaeum</taxon>
    </lineage>
</organism>
<dbReference type="Gene3D" id="1.10.10.720">
    <property type="entry name" value="leucyl-tRNA synthetase"/>
    <property type="match status" value="1"/>
</dbReference>
<evidence type="ECO:0000259" key="13">
    <source>
        <dbReference type="Pfam" id="PF09334"/>
    </source>
</evidence>
<dbReference type="Gene3D" id="1.10.730.10">
    <property type="entry name" value="Isoleucyl-tRNA Synthetase, Domain 1"/>
    <property type="match status" value="1"/>
</dbReference>
<evidence type="ECO:0000256" key="8">
    <source>
        <dbReference type="ARBA" id="ARBA00047469"/>
    </source>
</evidence>
<evidence type="ECO:0000313" key="14">
    <source>
        <dbReference type="EMBL" id="HEC56622.1"/>
    </source>
</evidence>
<comment type="similarity">
    <text evidence="1 9 10">Belongs to the class-I aminoacyl-tRNA synthetase family.</text>
</comment>
<evidence type="ECO:0000256" key="7">
    <source>
        <dbReference type="ARBA" id="ARBA00023146"/>
    </source>
</evidence>
<keyword evidence="4 9" id="KW-0547">Nucleotide-binding</keyword>
<comment type="caution">
    <text evidence="15">The sequence shown here is derived from an EMBL/GenBank/DDBJ whole genome shotgun (WGS) entry which is preliminary data.</text>
</comment>
<evidence type="ECO:0000259" key="11">
    <source>
        <dbReference type="Pfam" id="PF00133"/>
    </source>
</evidence>
<dbReference type="GO" id="GO:0005524">
    <property type="term" value="F:ATP binding"/>
    <property type="evidence" value="ECO:0007669"/>
    <property type="project" value="UniProtKB-UniRule"/>
</dbReference>
<dbReference type="GO" id="GO:0002161">
    <property type="term" value="F:aminoacyl-tRNA deacylase activity"/>
    <property type="evidence" value="ECO:0007669"/>
    <property type="project" value="InterPro"/>
</dbReference>
<dbReference type="SUPFAM" id="SSF50677">
    <property type="entry name" value="ValRS/IleRS/LeuRS editing domain"/>
    <property type="match status" value="1"/>
</dbReference>
<evidence type="ECO:0000256" key="10">
    <source>
        <dbReference type="RuleBase" id="RU363035"/>
    </source>
</evidence>
<dbReference type="HAMAP" id="MF_00049_A">
    <property type="entry name" value="Leu_tRNA_synth_A"/>
    <property type="match status" value="1"/>
</dbReference>
<sequence length="943" mass="110010">MERYDFKAVEGKWQKIWEDEGIYEANPGEGEKFYLNVAYPYPSGAMHVGHGRTYTVPDVIARFKRMRGYNVLFPMGFHVTGTPVIGVSNRIARGDQEAIRLYRDVYKVPKEVMERFTDPHEIVRYFSNDYTEIMRSMGLSIDWRRRFTTVDPQYSKFIAWQFNQLRKKGLVAKGEHPVKFCPNCDNPVGDHDLLEGEKATINEFTLIKFRLADGTVVPTATLRPETLYGVTNLWMKPDGDYVIAELKDKNERWLLSREAAEKLRYQDFDLEIDSFVKGSRFIDRVAKNPLNDEMVNILPATFVEMDMGTGIVMSVPAHAPFDYIALRDLHRCGKYRNIRPIPVIKLEGYGKIPAADVIDRMEIRDQHDERLEDATEELYTAEFNRGVMLQEFGGDSVGEARKRVRSELLGRGDAAVMYEFSERPVICRCNTPAVIKLLKDQWFLRYSDPEWKDAVKSCIREITRFIPPELESEFLRTVDWLNDWACTRRVGLGTPLPWDPAWIIEPLSDSTIYMAYYTIAHYLKELNPDLIDDGVFDAIFLQKDSQSSLDPEIISRMQDEFLYWYPYDYRLSAKDLISNHLTFQLFHHASIFRREHIPRGIVVFGIGLLEGEKMSSSKGNVILLKDAIERFGADTIRFFLMGSAEPWQDFDWRDEQVTASKRHLERFWNTVNEIIEMGEGEKDLEAIDYWLLNRLQDRIRMTINALEGFLTRSALQQAFFGIESDLRWYRRRTETTRPGAIWTMRYLADCWVRLLAPFIPHMTSELLARMGKDATHVLYPEVDEEFINPRFELEERLIEATYNDINEILRVTKITPRRIILYAAPEWKQEVKKVILTKRRQGRVEMSDVMREVMENPEIRRHAKEVPRLVKRLIDDFRGMEKNELDLLLSANLNEYKVLESAKEFFEQEFGAKVLIFDALDAAYDPAGKSALAYPMKPAIFVE</sequence>
<dbReference type="EC" id="6.1.1.4" evidence="9"/>
<dbReference type="InterPro" id="IPR009080">
    <property type="entry name" value="tRNAsynth_Ia_anticodon-bd"/>
</dbReference>
<dbReference type="GO" id="GO:0005737">
    <property type="term" value="C:cytoplasm"/>
    <property type="evidence" value="ECO:0007669"/>
    <property type="project" value="UniProtKB-SubCell"/>
</dbReference>
<feature type="domain" description="Methionyl/Leucyl tRNA synthetase" evidence="13">
    <location>
        <begin position="569"/>
        <end position="659"/>
    </location>
</feature>
<keyword evidence="6 9" id="KW-0648">Protein biosynthesis</keyword>
<evidence type="ECO:0000313" key="16">
    <source>
        <dbReference type="Proteomes" id="UP000185779"/>
    </source>
</evidence>
<keyword evidence="16" id="KW-1185">Reference proteome</keyword>
<dbReference type="Pfam" id="PF09334">
    <property type="entry name" value="tRNA-synt_1g"/>
    <property type="match status" value="1"/>
</dbReference>
<dbReference type="Gene3D" id="3.30.2320.20">
    <property type="entry name" value="Class I aminoacyl-tRNA synthetases (RS)"/>
    <property type="match status" value="1"/>
</dbReference>
<dbReference type="InterPro" id="IPR002300">
    <property type="entry name" value="aa-tRNA-synth_Ia"/>
</dbReference>
<dbReference type="EMBL" id="DRIE01000031">
    <property type="protein sequence ID" value="HEC56622.1"/>
    <property type="molecule type" value="Genomic_DNA"/>
</dbReference>
<dbReference type="EMBL" id="LYOR01000001">
    <property type="protein sequence ID" value="OFV66949.1"/>
    <property type="molecule type" value="Genomic_DNA"/>
</dbReference>
<dbReference type="PANTHER" id="PTHR45794">
    <property type="entry name" value="LEUCYL-TRNA SYNTHETASE"/>
    <property type="match status" value="1"/>
</dbReference>
<dbReference type="InterPro" id="IPR020791">
    <property type="entry name" value="Leu-tRNA-lgase_arc"/>
</dbReference>
<evidence type="ECO:0000256" key="6">
    <source>
        <dbReference type="ARBA" id="ARBA00022917"/>
    </source>
</evidence>
<feature type="domain" description="Aminoacyl-tRNA synthetase class Ia" evidence="11">
    <location>
        <begin position="12"/>
        <end position="497"/>
    </location>
</feature>
<evidence type="ECO:0000256" key="4">
    <source>
        <dbReference type="ARBA" id="ARBA00022741"/>
    </source>
</evidence>
<evidence type="ECO:0000256" key="3">
    <source>
        <dbReference type="ARBA" id="ARBA00022598"/>
    </source>
</evidence>
<dbReference type="PATRIC" id="fig|1839936.3.peg.243"/>
<reference evidence="14" key="2">
    <citation type="journal article" date="2020" name="mSystems">
        <title>Genome- and Community-Level Interaction Insights into Carbon Utilization and Element Cycling Functions of Hydrothermarchaeota in Hydrothermal Sediment.</title>
        <authorList>
            <person name="Zhou Z."/>
            <person name="Liu Y."/>
            <person name="Xu W."/>
            <person name="Pan J."/>
            <person name="Luo Z.H."/>
            <person name="Li M."/>
        </authorList>
    </citation>
    <scope>NUCLEOTIDE SEQUENCE [LARGE SCALE GENOMIC DNA]</scope>
    <source>
        <strain evidence="14">HyVt-386</strain>
    </source>
</reference>
<reference evidence="15 16" key="1">
    <citation type="submission" date="2016-05" db="EMBL/GenBank/DDBJ databases">
        <title>Microbial consortia oxidize butane by reversing methanogenesis.</title>
        <authorList>
            <person name="Laso-Perez R."/>
            <person name="Richter M."/>
            <person name="Wegener G."/>
            <person name="Musat F."/>
        </authorList>
    </citation>
    <scope>NUCLEOTIDE SEQUENCE [LARGE SCALE GENOMIC DNA]</scope>
    <source>
        <strain evidence="15">BOX1</strain>
    </source>
</reference>
<dbReference type="InterPro" id="IPR015413">
    <property type="entry name" value="Methionyl/Leucyl_tRNA_Synth"/>
</dbReference>
<accession>A0A1F2P6I5</accession>
<dbReference type="Gene3D" id="3.40.50.620">
    <property type="entry name" value="HUPs"/>
    <property type="match status" value="1"/>
</dbReference>
<evidence type="ECO:0000313" key="15">
    <source>
        <dbReference type="EMBL" id="OFV66949.1"/>
    </source>
</evidence>
<dbReference type="PANTHER" id="PTHR45794:SF1">
    <property type="entry name" value="LEUCINE--TRNA LIGASE, CYTOPLASMIC"/>
    <property type="match status" value="1"/>
</dbReference>
<keyword evidence="2 9" id="KW-0963">Cytoplasm</keyword>
<evidence type="ECO:0000256" key="2">
    <source>
        <dbReference type="ARBA" id="ARBA00022490"/>
    </source>
</evidence>
<dbReference type="Proteomes" id="UP000885936">
    <property type="component" value="Unassembled WGS sequence"/>
</dbReference>
<dbReference type="STRING" id="1839936.SBU_000242"/>
<dbReference type="Gene3D" id="3.90.740.10">
    <property type="entry name" value="Valyl/Leucyl/Isoleucyl-tRNA synthetase, editing domain"/>
    <property type="match status" value="1"/>
</dbReference>
<protein>
    <recommendedName>
        <fullName evidence="9">Leucine--tRNA ligase</fullName>
        <ecNumber evidence="9">6.1.1.4</ecNumber>
    </recommendedName>
    <alternativeName>
        <fullName evidence="9">Leucyl-tRNA synthetase</fullName>
        <shortName evidence="9">LeuRS</shortName>
    </alternativeName>
</protein>
<comment type="subcellular location">
    <subcellularLocation>
        <location evidence="9">Cytoplasm</location>
    </subcellularLocation>
</comment>
<keyword evidence="7 9" id="KW-0030">Aminoacyl-tRNA synthetase</keyword>
<dbReference type="Pfam" id="PF00133">
    <property type="entry name" value="tRNA-synt_1"/>
    <property type="match status" value="1"/>
</dbReference>
<proteinExistence type="inferred from homology"/>
<dbReference type="NCBIfam" id="NF008957">
    <property type="entry name" value="PRK12300.1"/>
    <property type="match status" value="1"/>
</dbReference>
<comment type="catalytic activity">
    <reaction evidence="8 9">
        <text>tRNA(Leu) + L-leucine + ATP = L-leucyl-tRNA(Leu) + AMP + diphosphate</text>
        <dbReference type="Rhea" id="RHEA:11688"/>
        <dbReference type="Rhea" id="RHEA-COMP:9613"/>
        <dbReference type="Rhea" id="RHEA-COMP:9622"/>
        <dbReference type="ChEBI" id="CHEBI:30616"/>
        <dbReference type="ChEBI" id="CHEBI:33019"/>
        <dbReference type="ChEBI" id="CHEBI:57427"/>
        <dbReference type="ChEBI" id="CHEBI:78442"/>
        <dbReference type="ChEBI" id="CHEBI:78494"/>
        <dbReference type="ChEBI" id="CHEBI:456215"/>
        <dbReference type="EC" id="6.1.1.4"/>
    </reaction>
</comment>
<dbReference type="SUPFAM" id="SSF47323">
    <property type="entry name" value="Anticodon-binding domain of a subclass of class I aminoacyl-tRNA synthetases"/>
    <property type="match status" value="1"/>
</dbReference>
<keyword evidence="3 9" id="KW-0436">Ligase</keyword>
<name>A0A1F2P6I5_9EURY</name>